<dbReference type="Proteomes" id="UP000246622">
    <property type="component" value="Segment"/>
</dbReference>
<sequence>MFEQFSYDLIKAELKYSNAMKQSVEDYDNEFKYKFAEKVYKTDCEEGDYKRLALAAKTQALINLDRKQVKLAGDFRGELCAIRNEYLIRIKHQRKENNQSAWFSGQSGEKSFY</sequence>
<dbReference type="InterPro" id="IPR055627">
    <property type="entry name" value="DUF7203"/>
</dbReference>
<dbReference type="RefSeq" id="YP_010094861.1">
    <property type="nucleotide sequence ID" value="NC_055742.1"/>
</dbReference>
<dbReference type="EMBL" id="MH051917">
    <property type="protein sequence ID" value="AWD92114.1"/>
    <property type="molecule type" value="Genomic_DNA"/>
</dbReference>
<dbReference type="GeneID" id="65112471"/>
<name>A0A2S1GRT4_9CAUD</name>
<reference evidence="1 2" key="1">
    <citation type="submission" date="2018-03" db="EMBL/GenBank/DDBJ databases">
        <title>Complete genome sequence analysis of Enterobacteria phage IME341.</title>
        <authorList>
            <person name="Li P."/>
            <person name="Wang J."/>
            <person name="Tong Y."/>
        </authorList>
    </citation>
    <scope>NUCLEOTIDE SEQUENCE [LARGE SCALE GENOMIC DNA]</scope>
</reference>
<evidence type="ECO:0000313" key="2">
    <source>
        <dbReference type="Proteomes" id="UP000246622"/>
    </source>
</evidence>
<dbReference type="Pfam" id="PF23833">
    <property type="entry name" value="DUF7203"/>
    <property type="match status" value="1"/>
</dbReference>
<accession>A0A2S1GRT4</accession>
<keyword evidence="2" id="KW-1185">Reference proteome</keyword>
<evidence type="ECO:0000313" key="1">
    <source>
        <dbReference type="EMBL" id="AWD92114.1"/>
    </source>
</evidence>
<protein>
    <submittedName>
        <fullName evidence="1">Uncharacterized protein</fullName>
    </submittedName>
</protein>
<dbReference type="KEGG" id="vg:65112471"/>
<organism evidence="1 2">
    <name type="scientific">Enterobacteria phage vB_EcoM_IME341</name>
    <dbReference type="NCBI Taxonomy" id="2163891"/>
    <lineage>
        <taxon>Viruses</taxon>
        <taxon>Duplodnaviria</taxon>
        <taxon>Heunggongvirae</taxon>
        <taxon>Uroviricota</taxon>
        <taxon>Caudoviricetes</taxon>
        <taxon>Pantevenvirales</taxon>
        <taxon>Straboviridae</taxon>
        <taxon>Tevenvirinae</taxon>
        <taxon>Dhakavirus</taxon>
        <taxon>Dhakavirus ime348</taxon>
    </lineage>
</organism>
<proteinExistence type="predicted"/>